<dbReference type="PANTHER" id="PTHR37375">
    <property type="entry name" value="EXPRESSED PROTEIN"/>
    <property type="match status" value="1"/>
</dbReference>
<dbReference type="InterPro" id="IPR019595">
    <property type="entry name" value="DUF2470"/>
</dbReference>
<feature type="domain" description="DUF2470" evidence="1">
    <location>
        <begin position="274"/>
        <end position="348"/>
    </location>
</feature>
<dbReference type="AlphaFoldDB" id="A0A8S9RWL5"/>
<proteinExistence type="predicted"/>
<dbReference type="InterPro" id="IPR037119">
    <property type="entry name" value="Haem_oxidase_HugZ-like_sf"/>
</dbReference>
<evidence type="ECO:0000313" key="3">
    <source>
        <dbReference type="Proteomes" id="UP000712600"/>
    </source>
</evidence>
<dbReference type="Gene3D" id="3.20.180.10">
    <property type="entry name" value="PNP-oxidase-like"/>
    <property type="match status" value="1"/>
</dbReference>
<name>A0A8S9RWL5_BRACR</name>
<organism evidence="2 3">
    <name type="scientific">Brassica cretica</name>
    <name type="common">Mustard</name>
    <dbReference type="NCBI Taxonomy" id="69181"/>
    <lineage>
        <taxon>Eukaryota</taxon>
        <taxon>Viridiplantae</taxon>
        <taxon>Streptophyta</taxon>
        <taxon>Embryophyta</taxon>
        <taxon>Tracheophyta</taxon>
        <taxon>Spermatophyta</taxon>
        <taxon>Magnoliopsida</taxon>
        <taxon>eudicotyledons</taxon>
        <taxon>Gunneridae</taxon>
        <taxon>Pentapetalae</taxon>
        <taxon>rosids</taxon>
        <taxon>malvids</taxon>
        <taxon>Brassicales</taxon>
        <taxon>Brassicaceae</taxon>
        <taxon>Brassiceae</taxon>
        <taxon>Brassica</taxon>
    </lineage>
</organism>
<evidence type="ECO:0000259" key="1">
    <source>
        <dbReference type="Pfam" id="PF10615"/>
    </source>
</evidence>
<dbReference type="InterPro" id="IPR012349">
    <property type="entry name" value="Split_barrel_FMN-bd"/>
</dbReference>
<reference evidence="2" key="1">
    <citation type="submission" date="2019-12" db="EMBL/GenBank/DDBJ databases">
        <title>Genome sequencing and annotation of Brassica cretica.</title>
        <authorList>
            <person name="Studholme D.J."/>
            <person name="Sarris P."/>
        </authorList>
    </citation>
    <scope>NUCLEOTIDE SEQUENCE</scope>
    <source>
        <strain evidence="2">PFS-109/04</strain>
        <tissue evidence="2">Leaf</tissue>
    </source>
</reference>
<dbReference type="Pfam" id="PF10615">
    <property type="entry name" value="DUF2470"/>
    <property type="match status" value="1"/>
</dbReference>
<sequence length="362" mass="41514">MLNIPSVERMLDALCQRVMVISLFHSFGPKCMGHNWGFLQSFISPWSCSNKTANPVIVFVEAIEEAFRRTVGERKMKGSKANLSTLAEKCKTIIVSNWKGYLNTIKPEDKASIIHTSKVKYVMRRGKPYLWVPESEPHNVNIMFDERGSFSVSHPYPGPLAALLKSIGKVPNRVALTGEIIPVKEKRIEAVNKYVEEAIQSEMRAISDSPYSVRSILSSSDQMYASRCESLKALVDGGNEKYVIYKFVPRYTSLTKLFYRWAWSTNLVDGINKNESRRRALILFCLYYLDINARDAYMVSLDTKGFELLGKVPSEEEGGDEYQWREFRFEFEEEVKDVEAFCQQLVEMEQEVVNKFTDHTGL</sequence>
<dbReference type="Gene3D" id="2.30.110.10">
    <property type="entry name" value="Electron Transport, Fmn-binding Protein, Chain A"/>
    <property type="match status" value="1"/>
</dbReference>
<gene>
    <name evidence="2" type="ORF">F2Q69_00032447</name>
</gene>
<comment type="caution">
    <text evidence="2">The sequence shown here is derived from an EMBL/GenBank/DDBJ whole genome shotgun (WGS) entry which is preliminary data.</text>
</comment>
<dbReference type="EMBL" id="QGKX02000088">
    <property type="protein sequence ID" value="KAF3585701.1"/>
    <property type="molecule type" value="Genomic_DNA"/>
</dbReference>
<accession>A0A8S9RWL5</accession>
<protein>
    <recommendedName>
        <fullName evidence="1">DUF2470 domain-containing protein</fullName>
    </recommendedName>
</protein>
<dbReference type="SUPFAM" id="SSF50475">
    <property type="entry name" value="FMN-binding split barrel"/>
    <property type="match status" value="1"/>
</dbReference>
<evidence type="ECO:0000313" key="2">
    <source>
        <dbReference type="EMBL" id="KAF3585701.1"/>
    </source>
</evidence>
<dbReference type="PANTHER" id="PTHR37375:SF1">
    <property type="entry name" value="DUF2470 DOMAIN-CONTAINING PROTEIN"/>
    <property type="match status" value="1"/>
</dbReference>
<dbReference type="Proteomes" id="UP000712600">
    <property type="component" value="Unassembled WGS sequence"/>
</dbReference>